<dbReference type="GO" id="GO:0005524">
    <property type="term" value="F:ATP binding"/>
    <property type="evidence" value="ECO:0007669"/>
    <property type="project" value="UniProtKB-KW"/>
</dbReference>
<accession>A0AA42W8V9</accession>
<organism evidence="1 2">
    <name type="scientific">Achromobacter marplatensis</name>
    <dbReference type="NCBI Taxonomy" id="470868"/>
    <lineage>
        <taxon>Bacteria</taxon>
        <taxon>Pseudomonadati</taxon>
        <taxon>Pseudomonadota</taxon>
        <taxon>Betaproteobacteria</taxon>
        <taxon>Burkholderiales</taxon>
        <taxon>Alcaligenaceae</taxon>
        <taxon>Achromobacter</taxon>
    </lineage>
</organism>
<name>A0AA42W8V9_9BURK</name>
<dbReference type="RefSeq" id="WP_280025793.1">
    <property type="nucleotide sequence ID" value="NZ_JAOCKG010000001.1"/>
</dbReference>
<dbReference type="EMBL" id="JAOCKG010000001">
    <property type="protein sequence ID" value="MDH2049284.1"/>
    <property type="molecule type" value="Genomic_DNA"/>
</dbReference>
<proteinExistence type="predicted"/>
<dbReference type="AlphaFoldDB" id="A0AA42W8V9"/>
<comment type="caution">
    <text evidence="1">The sequence shown here is derived from an EMBL/GenBank/DDBJ whole genome shotgun (WGS) entry which is preliminary data.</text>
</comment>
<gene>
    <name evidence="1" type="ORF">N5K24_02645</name>
</gene>
<dbReference type="Proteomes" id="UP001161276">
    <property type="component" value="Unassembled WGS sequence"/>
</dbReference>
<evidence type="ECO:0000313" key="1">
    <source>
        <dbReference type="EMBL" id="MDH2049284.1"/>
    </source>
</evidence>
<keyword evidence="1" id="KW-0067">ATP-binding</keyword>
<keyword evidence="1" id="KW-0547">Nucleotide-binding</keyword>
<dbReference type="SUPFAM" id="SSF52540">
    <property type="entry name" value="P-loop containing nucleoside triphosphate hydrolases"/>
    <property type="match status" value="1"/>
</dbReference>
<dbReference type="Gene3D" id="3.40.50.300">
    <property type="entry name" value="P-loop containing nucleotide triphosphate hydrolases"/>
    <property type="match status" value="1"/>
</dbReference>
<evidence type="ECO:0000313" key="2">
    <source>
        <dbReference type="Proteomes" id="UP001161276"/>
    </source>
</evidence>
<protein>
    <submittedName>
        <fullName evidence="1">ATP-binding protein</fullName>
    </submittedName>
</protein>
<sequence length="177" mass="18890">MFSPKEILVLTGPPGSGKTTAANIITQLPGSPKVHLHADDFWRFIKTGSIPPWQTEAHGQNATVINVLAHAAAGYANGGYFVLVDGIIGPWFLDAFRGLGVALHYIVLRPDLAEAIRRCQERGGDTLTDPAAISALYQQFENLGALKAHALSVEGLSVDDTCAAIGKAVDSGRFRLR</sequence>
<dbReference type="InterPro" id="IPR027417">
    <property type="entry name" value="P-loop_NTPase"/>
</dbReference>
<dbReference type="Pfam" id="PF13238">
    <property type="entry name" value="AAA_18"/>
    <property type="match status" value="1"/>
</dbReference>
<reference evidence="1" key="1">
    <citation type="submission" date="2022-09" db="EMBL/GenBank/DDBJ databases">
        <title>Intensive care unit water sources are persistently colonized with multi-drug resistant bacteria and are the site of extensive horizontal gene transfer of antibiotic resistance genes.</title>
        <authorList>
            <person name="Diorio-Toth L."/>
        </authorList>
    </citation>
    <scope>NUCLEOTIDE SEQUENCE</scope>
    <source>
        <strain evidence="1">GD03676</strain>
    </source>
</reference>